<organism evidence="1 2">
    <name type="scientific">Penicillium subrubescens</name>
    <dbReference type="NCBI Taxonomy" id="1316194"/>
    <lineage>
        <taxon>Eukaryota</taxon>
        <taxon>Fungi</taxon>
        <taxon>Dikarya</taxon>
        <taxon>Ascomycota</taxon>
        <taxon>Pezizomycotina</taxon>
        <taxon>Eurotiomycetes</taxon>
        <taxon>Eurotiomycetidae</taxon>
        <taxon>Eurotiales</taxon>
        <taxon>Aspergillaceae</taxon>
        <taxon>Penicillium</taxon>
    </lineage>
</organism>
<dbReference type="EMBL" id="MNBE01000742">
    <property type="protein sequence ID" value="OKO92269.1"/>
    <property type="molecule type" value="Genomic_DNA"/>
</dbReference>
<reference evidence="1 2" key="1">
    <citation type="submission" date="2016-10" db="EMBL/GenBank/DDBJ databases">
        <title>Genome sequence of the ascomycete fungus Penicillium subrubescens.</title>
        <authorList>
            <person name="De Vries R.P."/>
            <person name="Peng M."/>
            <person name="Dilokpimol A."/>
            <person name="Hilden K."/>
            <person name="Makela M.R."/>
            <person name="Grigoriev I."/>
            <person name="Riley R."/>
            <person name="Granchi Z."/>
        </authorList>
    </citation>
    <scope>NUCLEOTIDE SEQUENCE [LARGE SCALE GENOMIC DNA]</scope>
    <source>
        <strain evidence="1 2">CBS 132785</strain>
    </source>
</reference>
<accession>A0A1Q5SW87</accession>
<keyword evidence="2" id="KW-1185">Reference proteome</keyword>
<evidence type="ECO:0000313" key="2">
    <source>
        <dbReference type="Proteomes" id="UP000186955"/>
    </source>
</evidence>
<dbReference type="SUPFAM" id="SSF50405">
    <property type="entry name" value="Actin-crosslinking proteins"/>
    <property type="match status" value="1"/>
</dbReference>
<gene>
    <name evidence="1" type="ORF">PENSUB_12831</name>
</gene>
<comment type="caution">
    <text evidence="1">The sequence shown here is derived from an EMBL/GenBank/DDBJ whole genome shotgun (WGS) entry which is preliminary data.</text>
</comment>
<protein>
    <recommendedName>
        <fullName evidence="3">Ricin B lectin domain-containing protein</fullName>
    </recommendedName>
</protein>
<proteinExistence type="predicted"/>
<dbReference type="OrthoDB" id="5289641at2759"/>
<dbReference type="Proteomes" id="UP000186955">
    <property type="component" value="Unassembled WGS sequence"/>
</dbReference>
<name>A0A1Q5SW87_9EURO</name>
<evidence type="ECO:0000313" key="1">
    <source>
        <dbReference type="EMBL" id="OKO92269.1"/>
    </source>
</evidence>
<dbReference type="Gene3D" id="2.80.10.50">
    <property type="match status" value="1"/>
</dbReference>
<evidence type="ECO:0008006" key="3">
    <source>
        <dbReference type="Google" id="ProtNLM"/>
    </source>
</evidence>
<dbReference type="InterPro" id="IPR008999">
    <property type="entry name" value="Actin-crosslinking"/>
</dbReference>
<sequence>MSEIVLEASSTRFSNGETYSLHAPCGGALSVIPGKYLSEEVHIRPWEHARNQLWRAEANNDGFGFRNTSTGKLLGVNKNGDIACVASELNDWERFKFGSGDSGTIFYVIFVSAIPSPASPVRLSSRH</sequence>
<dbReference type="AlphaFoldDB" id="A0A1Q5SW87"/>